<evidence type="ECO:0000313" key="1">
    <source>
        <dbReference type="EMBL" id="ANA85227.1"/>
    </source>
</evidence>
<proteinExistence type="predicted"/>
<dbReference type="KEGG" id="vg:28802864"/>
<keyword evidence="2" id="KW-1185">Reference proteome</keyword>
<dbReference type="Proteomes" id="UP000202279">
    <property type="component" value="Segment"/>
</dbReference>
<dbReference type="EMBL" id="KU998233">
    <property type="protein sequence ID" value="ANA85227.1"/>
    <property type="molecule type" value="Genomic_DNA"/>
</dbReference>
<accession>A0A166XZ37</accession>
<reference evidence="2" key="1">
    <citation type="submission" date="2016-03" db="EMBL/GenBank/DDBJ databases">
        <authorList>
            <person name="Ploux O."/>
        </authorList>
    </citation>
    <scope>NUCLEOTIDE SEQUENCE [LARGE SCALE GENOMIC DNA]</scope>
</reference>
<protein>
    <submittedName>
        <fullName evidence="1">Minor tail protein</fullName>
    </submittedName>
</protein>
<dbReference type="GeneID" id="28802864"/>
<dbReference type="OrthoDB" id="12325at10239"/>
<dbReference type="RefSeq" id="YP_009276546.1">
    <property type="nucleotide sequence ID" value="NC_030942.1"/>
</dbReference>
<name>A0A166XZ37_9CAUD</name>
<evidence type="ECO:0000313" key="2">
    <source>
        <dbReference type="Proteomes" id="UP000202279"/>
    </source>
</evidence>
<gene>
    <name evidence="1" type="primary">19</name>
    <name evidence="1" type="ORF">PBI_BRITBRAT_19</name>
</gene>
<sequence>MAFKDLAQIEIVAAHDRVVVSGGGPSDWQYIRLDRSPEGIFSADLTLITIESDFAPGGRAGGEDVPIREMVLPFNLYAPDGGRIEDTVSRFRKLFWKKRFQWRYTSSESGLRWLNARLSKGIKVAPKEDWNLHNYARAEVHAVALQPMYESAPLKVTATNPSAGQHTVWLPAWNPTDQRCYLEFDLDPKSGASFQLPDFSFGNEHEHDLDWEIGQHADRMIVIDEIDQMWSVMADPVMDTYVAADLSDAPGLMGGVEPMYWVPEYTASELDPIMLPVVINGAAGAKVTMTMRRLWSAESGLE</sequence>
<organism evidence="1 2">
    <name type="scientific">Gordonia phage BritBrat</name>
    <dbReference type="NCBI Taxonomy" id="1838064"/>
    <lineage>
        <taxon>Viruses</taxon>
        <taxon>Duplodnaviria</taxon>
        <taxon>Heunggongvirae</taxon>
        <taxon>Uroviricota</taxon>
        <taxon>Caudoviricetes</taxon>
        <taxon>Britbratvirus</taxon>
        <taxon>Britbratvirus britbrat</taxon>
    </lineage>
</organism>